<dbReference type="SMART" id="SM00164">
    <property type="entry name" value="TBC"/>
    <property type="match status" value="1"/>
</dbReference>
<sequence length="698" mass="78982">MIDFYQKVNSFLFLMNTDFLRTRNEFLDFFPNCTGSSLYITPKLLKSESDGTIIHSAIWKFYLIIAPSISKQYAKDEDWIRILKEKRSEFFTLRDKHFIKAPDVDDDDKNAAGTDPLLNAQSTEWSQFYKDQDLRQQIRTDTARAFQELEFYQKQENQDILEDLLFLFCRTHPSYGYPQGLHELAAFILHTFHEEMIATSDDTISFIFSSSSIVPDAYCVFAKLAELLGPFYNADTNSEVGPNSKINLTIVNSQDLSEICNYIQTNIIERGSPELAKALANSGIQPHTYMMKWMRLLFLSVFDFSSCKTMWDIIIAYLPNLDIITYTCASLLLNSKDQLYKCDSNDLLQILFHYPNVPNAWQFVVKAVDLYNKYTGKNKGSHNADIVTIVAERLNELSRGLNEICTVKGYECAMPYVMDLRRTRDILLGILPADEMLPLEMALELFKPQKVEYKPVEVIVDSFDRDNRVNKKYKEDLPAPPRANANSNDKGSILPPISSSSTHKVKTDLLFAEDTSSSKSKGKQKSTSIMRKCSDTGADLFGDNEPKVEGETLLNITTNNNNKNNEDSKNVKKPTSIKIKTTSSKTSKTNTNNDEDDRESDPLLVDNRSKPIKLPSASSSGSRPNDSANDILFGGTRKQKSTPSSLFDDDDNIIPKSKPKPAGSSLFDDSDNINSSTKKKTKKKKSLFDDADGDDLFS</sequence>
<name>A0ABR2L164_9EUKA</name>
<accession>A0ABR2L164</accession>
<dbReference type="Pfam" id="PF00566">
    <property type="entry name" value="RabGAP-TBC"/>
    <property type="match status" value="1"/>
</dbReference>
<reference evidence="4 5" key="1">
    <citation type="submission" date="2024-04" db="EMBL/GenBank/DDBJ databases">
        <title>Tritrichomonas musculus Genome.</title>
        <authorList>
            <person name="Alves-Ferreira E."/>
            <person name="Grigg M."/>
            <person name="Lorenzi H."/>
            <person name="Galac M."/>
        </authorList>
    </citation>
    <scope>NUCLEOTIDE SEQUENCE [LARGE SCALE GENOMIC DNA]</scope>
    <source>
        <strain evidence="4 5">EAF2021</strain>
    </source>
</reference>
<keyword evidence="1" id="KW-0343">GTPase activation</keyword>
<protein>
    <recommendedName>
        <fullName evidence="3">Rab-GAP TBC domain-containing protein</fullName>
    </recommendedName>
</protein>
<comment type="caution">
    <text evidence="4">The sequence shown here is derived from an EMBL/GenBank/DDBJ whole genome shotgun (WGS) entry which is preliminary data.</text>
</comment>
<evidence type="ECO:0000313" key="5">
    <source>
        <dbReference type="Proteomes" id="UP001470230"/>
    </source>
</evidence>
<dbReference type="Proteomes" id="UP001470230">
    <property type="component" value="Unassembled WGS sequence"/>
</dbReference>
<dbReference type="EMBL" id="JAPFFF010000002">
    <property type="protein sequence ID" value="KAK8897101.1"/>
    <property type="molecule type" value="Genomic_DNA"/>
</dbReference>
<dbReference type="SUPFAM" id="SSF47923">
    <property type="entry name" value="Ypt/Rab-GAP domain of gyp1p"/>
    <property type="match status" value="2"/>
</dbReference>
<evidence type="ECO:0000256" key="2">
    <source>
        <dbReference type="SAM" id="MobiDB-lite"/>
    </source>
</evidence>
<evidence type="ECO:0000313" key="4">
    <source>
        <dbReference type="EMBL" id="KAK8897101.1"/>
    </source>
</evidence>
<feature type="compositionally biased region" description="Acidic residues" evidence="2">
    <location>
        <begin position="689"/>
        <end position="698"/>
    </location>
</feature>
<feature type="region of interest" description="Disordered" evidence="2">
    <location>
        <begin position="513"/>
        <end position="698"/>
    </location>
</feature>
<dbReference type="InterPro" id="IPR000195">
    <property type="entry name" value="Rab-GAP-TBC_dom"/>
</dbReference>
<dbReference type="PROSITE" id="PS50086">
    <property type="entry name" value="TBC_RABGAP"/>
    <property type="match status" value="1"/>
</dbReference>
<gene>
    <name evidence="4" type="ORF">M9Y10_015035</name>
</gene>
<feature type="region of interest" description="Disordered" evidence="2">
    <location>
        <begin position="471"/>
        <end position="500"/>
    </location>
</feature>
<feature type="compositionally biased region" description="Low complexity" evidence="2">
    <location>
        <begin position="573"/>
        <end position="592"/>
    </location>
</feature>
<evidence type="ECO:0000259" key="3">
    <source>
        <dbReference type="PROSITE" id="PS50086"/>
    </source>
</evidence>
<evidence type="ECO:0000256" key="1">
    <source>
        <dbReference type="ARBA" id="ARBA00022468"/>
    </source>
</evidence>
<feature type="compositionally biased region" description="Polar residues" evidence="2">
    <location>
        <begin position="616"/>
        <end position="628"/>
    </location>
</feature>
<dbReference type="Gene3D" id="1.10.8.270">
    <property type="entry name" value="putative rabgap domain of human tbc1 domain family member 14 like domains"/>
    <property type="match status" value="1"/>
</dbReference>
<dbReference type="InterPro" id="IPR035969">
    <property type="entry name" value="Rab-GAP_TBC_sf"/>
</dbReference>
<keyword evidence="5" id="KW-1185">Reference proteome</keyword>
<dbReference type="PANTHER" id="PTHR22957:SF337">
    <property type="entry name" value="TBC1 DOMAIN FAMILY MEMBER 5"/>
    <property type="match status" value="1"/>
</dbReference>
<feature type="domain" description="Rab-GAP TBC" evidence="3">
    <location>
        <begin position="115"/>
        <end position="318"/>
    </location>
</feature>
<proteinExistence type="predicted"/>
<dbReference type="Gene3D" id="1.10.472.80">
    <property type="entry name" value="Ypt/Rab-GAP domain of gyp1p, domain 3"/>
    <property type="match status" value="1"/>
</dbReference>
<dbReference type="PANTHER" id="PTHR22957">
    <property type="entry name" value="TBC1 DOMAIN FAMILY MEMBER GTPASE-ACTIVATING PROTEIN"/>
    <property type="match status" value="1"/>
</dbReference>
<organism evidence="4 5">
    <name type="scientific">Tritrichomonas musculus</name>
    <dbReference type="NCBI Taxonomy" id="1915356"/>
    <lineage>
        <taxon>Eukaryota</taxon>
        <taxon>Metamonada</taxon>
        <taxon>Parabasalia</taxon>
        <taxon>Tritrichomonadida</taxon>
        <taxon>Tritrichomonadidae</taxon>
        <taxon>Tritrichomonas</taxon>
    </lineage>
</organism>